<evidence type="ECO:0000313" key="1">
    <source>
        <dbReference type="EMBL" id="HAT3809056.1"/>
    </source>
</evidence>
<dbReference type="RefSeq" id="WP_025152706.1">
    <property type="nucleotide sequence ID" value="NZ_FRBZ01000003.1"/>
</dbReference>
<reference evidence="1" key="2">
    <citation type="submission" date="2020-10" db="EMBL/GenBank/DDBJ databases">
        <authorList>
            <consortium name="NCBI Pathogen Detection Project"/>
        </authorList>
    </citation>
    <scope>NUCLEOTIDE SEQUENCE</scope>
    <source>
        <strain evidence="1">Morganella morganii ARLG-3209</strain>
    </source>
</reference>
<comment type="caution">
    <text evidence="1">The sequence shown here is derived from an EMBL/GenBank/DDBJ whole genome shotgun (WGS) entry which is preliminary data.</text>
</comment>
<gene>
    <name evidence="1" type="ORF">I8608_001911</name>
</gene>
<proteinExistence type="predicted"/>
<evidence type="ECO:0000313" key="2">
    <source>
        <dbReference type="Proteomes" id="UP000865968"/>
    </source>
</evidence>
<dbReference type="AlphaFoldDB" id="A0AAN5MF84"/>
<dbReference type="Proteomes" id="UP000865968">
    <property type="component" value="Unassembled WGS sequence"/>
</dbReference>
<organism evidence="1 2">
    <name type="scientific">Morganella morganii</name>
    <name type="common">Proteus morganii</name>
    <dbReference type="NCBI Taxonomy" id="582"/>
    <lineage>
        <taxon>Bacteria</taxon>
        <taxon>Pseudomonadati</taxon>
        <taxon>Pseudomonadota</taxon>
        <taxon>Gammaproteobacteria</taxon>
        <taxon>Enterobacterales</taxon>
        <taxon>Morganellaceae</taxon>
        <taxon>Morganella</taxon>
    </lineage>
</organism>
<reference evidence="1" key="1">
    <citation type="journal article" date="2018" name="Genome Biol.">
        <title>SKESA: strategic k-mer extension for scrupulous assemblies.</title>
        <authorList>
            <person name="Souvorov A."/>
            <person name="Agarwala R."/>
            <person name="Lipman D.J."/>
        </authorList>
    </citation>
    <scope>NUCLEOTIDE SEQUENCE</scope>
    <source>
        <strain evidence="1">Morganella morganii ARLG-3209</strain>
    </source>
</reference>
<accession>A0AAN5MF84</accession>
<dbReference type="EMBL" id="DACSWI010000004">
    <property type="protein sequence ID" value="HAT3809056.1"/>
    <property type="molecule type" value="Genomic_DNA"/>
</dbReference>
<protein>
    <submittedName>
        <fullName evidence="1">Uncharacterized protein</fullName>
    </submittedName>
</protein>
<name>A0AAN5MF84_MORMO</name>
<sequence length="142" mass="16443">MVNKVYILFLLICFFSNPLKAKELNKINIYKTGAVYQNHNDKYEIDTCKKFLPTKEQIITYFTHAEESKENSWMHEYYSACISTGYVEFKDGTSGKWTIQSSGYGYVIFNDGSSVDFLYRNNKWEDPNACTYGLSDEPEPGC</sequence>